<dbReference type="PROSITE" id="PS51026">
    <property type="entry name" value="NIFH_FRXC_3"/>
    <property type="match status" value="1"/>
</dbReference>
<dbReference type="InterPro" id="IPR000392">
    <property type="entry name" value="NifH/frxC"/>
</dbReference>
<sequence length="375" mass="40786">MAPRTIAIYGKGGIGKSFTTTNLSATFAMMNKRVLQLGCDPKHDSTTSLFGGISLPTVTEVFAEKNAKNEQVQISDIVFRRDIPGFPQPIYGIELGGPQVGRGCGGRGIISGFDVLEKLGIFEWDIDIILMDFLGDVVCGGFATPLARSLSEEVILVTSNDRQSIFTSNNICQANNYFRTIGGRSRLLGLIVNRDDGSGMAESYAKAAGINVLMKVPYNLEARDMDDSFDFAVKLPEVGEPFRKLAADILADAITPCEASGLDFRDFVRLFGDVSEERPAAATAKELFRRPSVDGDAAQPAPDAKTNNSAPDPERQRLLACIEKLPEPEREIYTLLEFEGKSPAEIAGLNSLSEEEVKAAIATARKAMRKLFFEL</sequence>
<protein>
    <submittedName>
        <fullName evidence="11">Chlorophyllide reductase iron protein subunit X</fullName>
    </submittedName>
</protein>
<evidence type="ECO:0000256" key="7">
    <source>
        <dbReference type="ARBA" id="ARBA00023014"/>
    </source>
</evidence>
<dbReference type="GO" id="GO:0051539">
    <property type="term" value="F:4 iron, 4 sulfur cluster binding"/>
    <property type="evidence" value="ECO:0007669"/>
    <property type="project" value="UniProtKB-KW"/>
</dbReference>
<dbReference type="EMBL" id="CP017305">
    <property type="protein sequence ID" value="AOS83307.1"/>
    <property type="molecule type" value="Genomic_DNA"/>
</dbReference>
<keyword evidence="3 8" id="KW-0479">Metal-binding</keyword>
<dbReference type="NCBIfam" id="TIGR02016">
    <property type="entry name" value="BchX"/>
    <property type="match status" value="1"/>
</dbReference>
<dbReference type="GO" id="GO:0003677">
    <property type="term" value="F:DNA binding"/>
    <property type="evidence" value="ECO:0007669"/>
    <property type="project" value="InterPro"/>
</dbReference>
<evidence type="ECO:0000256" key="5">
    <source>
        <dbReference type="ARBA" id="ARBA00022840"/>
    </source>
</evidence>
<dbReference type="GO" id="GO:0016628">
    <property type="term" value="F:oxidoreductase activity, acting on the CH-CH group of donors, NAD or NADP as acceptor"/>
    <property type="evidence" value="ECO:0007669"/>
    <property type="project" value="InterPro"/>
</dbReference>
<dbReference type="InterPro" id="IPR027417">
    <property type="entry name" value="P-loop_NTPase"/>
</dbReference>
<evidence type="ECO:0000256" key="8">
    <source>
        <dbReference type="RuleBase" id="RU003688"/>
    </source>
</evidence>
<dbReference type="KEGG" id="clz:BIU88_03600"/>
<dbReference type="PROSITE" id="PS00692">
    <property type="entry name" value="NIFH_FRXC_2"/>
    <property type="match status" value="1"/>
</dbReference>
<dbReference type="Pfam" id="PF00142">
    <property type="entry name" value="Fer4_NifH"/>
    <property type="match status" value="1"/>
</dbReference>
<dbReference type="PANTHER" id="PTHR42864">
    <property type="entry name" value="LIGHT-INDEPENDENT PROTOCHLOROPHYLLIDE REDUCTASE IRON-SULFUR ATP-BINDING PROTEIN"/>
    <property type="match status" value="1"/>
</dbReference>
<keyword evidence="8" id="KW-0560">Oxidoreductase</keyword>
<evidence type="ECO:0000256" key="1">
    <source>
        <dbReference type="ARBA" id="ARBA00001966"/>
    </source>
</evidence>
<dbReference type="PRINTS" id="PR00091">
    <property type="entry name" value="NITROGNASEII"/>
</dbReference>
<keyword evidence="12" id="KW-1185">Reference proteome</keyword>
<evidence type="ECO:0000313" key="12">
    <source>
        <dbReference type="Proteomes" id="UP000095185"/>
    </source>
</evidence>
<keyword evidence="4 8" id="KW-0547">Nucleotide-binding</keyword>
<evidence type="ECO:0000256" key="9">
    <source>
        <dbReference type="SAM" id="MobiDB-lite"/>
    </source>
</evidence>
<evidence type="ECO:0000256" key="4">
    <source>
        <dbReference type="ARBA" id="ARBA00022741"/>
    </source>
</evidence>
<gene>
    <name evidence="11" type="ORF">BIU88_03600</name>
</gene>
<name>A0A1D8D306_CHLLM</name>
<feature type="region of interest" description="Disordered" evidence="9">
    <location>
        <begin position="291"/>
        <end position="313"/>
    </location>
</feature>
<organism evidence="11 12">
    <name type="scientific">Chlorobaculum limnaeum</name>
    <dbReference type="NCBI Taxonomy" id="274537"/>
    <lineage>
        <taxon>Bacteria</taxon>
        <taxon>Pseudomonadati</taxon>
        <taxon>Chlorobiota</taxon>
        <taxon>Chlorobiia</taxon>
        <taxon>Chlorobiales</taxon>
        <taxon>Chlorobiaceae</taxon>
        <taxon>Chlorobaculum</taxon>
    </lineage>
</organism>
<dbReference type="CDD" id="cd06171">
    <property type="entry name" value="Sigma70_r4"/>
    <property type="match status" value="1"/>
</dbReference>
<feature type="domain" description="RNA polymerase sigma factor 70 region 4 type 2" evidence="10">
    <location>
        <begin position="315"/>
        <end position="368"/>
    </location>
</feature>
<dbReference type="Proteomes" id="UP000095185">
    <property type="component" value="Chromosome"/>
</dbReference>
<evidence type="ECO:0000259" key="10">
    <source>
        <dbReference type="Pfam" id="PF08281"/>
    </source>
</evidence>
<evidence type="ECO:0000256" key="2">
    <source>
        <dbReference type="ARBA" id="ARBA00005504"/>
    </source>
</evidence>
<keyword evidence="6 8" id="KW-0408">Iron</keyword>
<dbReference type="GO" id="GO:0015979">
    <property type="term" value="P:photosynthesis"/>
    <property type="evidence" value="ECO:0007669"/>
    <property type="project" value="InterPro"/>
</dbReference>
<accession>A0A1D8D306</accession>
<comment type="similarity">
    <text evidence="2 8">Belongs to the NifH/BchL/ChlL family.</text>
</comment>
<keyword evidence="5 8" id="KW-0067">ATP-binding</keyword>
<dbReference type="SUPFAM" id="SSF88659">
    <property type="entry name" value="Sigma3 and sigma4 domains of RNA polymerase sigma factors"/>
    <property type="match status" value="1"/>
</dbReference>
<dbReference type="PANTHER" id="PTHR42864:SF2">
    <property type="entry name" value="LIGHT-INDEPENDENT PROTOCHLOROPHYLLIDE REDUCTASE IRON-SULFUR ATP-BINDING PROTEIN"/>
    <property type="match status" value="1"/>
</dbReference>
<proteinExistence type="inferred from homology"/>
<reference evidence="11" key="1">
    <citation type="submission" date="2016-09" db="EMBL/GenBank/DDBJ databases">
        <title>Genome sequence of Chlorobaculum limnaeum.</title>
        <authorList>
            <person name="Liu Z."/>
            <person name="Tank M."/>
            <person name="Bryant D.A."/>
        </authorList>
    </citation>
    <scope>NUCLEOTIDE SEQUENCE [LARGE SCALE GENOMIC DNA]</scope>
    <source>
        <strain evidence="11">DSM 1677</strain>
    </source>
</reference>
<dbReference type="GO" id="GO:0046872">
    <property type="term" value="F:metal ion binding"/>
    <property type="evidence" value="ECO:0007669"/>
    <property type="project" value="UniProtKB-KW"/>
</dbReference>
<dbReference type="InterPro" id="IPR013324">
    <property type="entry name" value="RNA_pol_sigma_r3/r4-like"/>
</dbReference>
<evidence type="ECO:0000256" key="6">
    <source>
        <dbReference type="ARBA" id="ARBA00023004"/>
    </source>
</evidence>
<dbReference type="InterPro" id="IPR010246">
    <property type="entry name" value="BchX"/>
</dbReference>
<dbReference type="PROSITE" id="PS00746">
    <property type="entry name" value="NIFH_FRXC_1"/>
    <property type="match status" value="1"/>
</dbReference>
<dbReference type="InterPro" id="IPR036388">
    <property type="entry name" value="WH-like_DNA-bd_sf"/>
</dbReference>
<dbReference type="InterPro" id="IPR030655">
    <property type="entry name" value="NifH/chlL_CS"/>
</dbReference>
<dbReference type="Gene3D" id="3.40.50.300">
    <property type="entry name" value="P-loop containing nucleotide triphosphate hydrolases"/>
    <property type="match status" value="1"/>
</dbReference>
<dbReference type="GO" id="GO:0006352">
    <property type="term" value="P:DNA-templated transcription initiation"/>
    <property type="evidence" value="ECO:0007669"/>
    <property type="project" value="InterPro"/>
</dbReference>
<dbReference type="GO" id="GO:0030494">
    <property type="term" value="P:bacteriochlorophyll biosynthetic process"/>
    <property type="evidence" value="ECO:0007669"/>
    <property type="project" value="InterPro"/>
</dbReference>
<evidence type="ECO:0000313" key="11">
    <source>
        <dbReference type="EMBL" id="AOS83307.1"/>
    </source>
</evidence>
<dbReference type="Pfam" id="PF08281">
    <property type="entry name" value="Sigma70_r4_2"/>
    <property type="match status" value="1"/>
</dbReference>
<dbReference type="InterPro" id="IPR013249">
    <property type="entry name" value="RNA_pol_sigma70_r4_t2"/>
</dbReference>
<dbReference type="SUPFAM" id="SSF52540">
    <property type="entry name" value="P-loop containing nucleoside triphosphate hydrolases"/>
    <property type="match status" value="1"/>
</dbReference>
<keyword evidence="7 8" id="KW-0411">Iron-sulfur</keyword>
<dbReference type="GO" id="GO:0005524">
    <property type="term" value="F:ATP binding"/>
    <property type="evidence" value="ECO:0007669"/>
    <property type="project" value="UniProtKB-KW"/>
</dbReference>
<comment type="cofactor">
    <cofactor evidence="1">
        <name>[4Fe-4S] cluster</name>
        <dbReference type="ChEBI" id="CHEBI:49883"/>
    </cofactor>
</comment>
<dbReference type="Gene3D" id="1.10.10.10">
    <property type="entry name" value="Winged helix-like DNA-binding domain superfamily/Winged helix DNA-binding domain"/>
    <property type="match status" value="1"/>
</dbReference>
<dbReference type="STRING" id="274537.BIU88_03600"/>
<keyword evidence="8" id="KW-0004">4Fe-4S</keyword>
<dbReference type="GO" id="GO:0016987">
    <property type="term" value="F:sigma factor activity"/>
    <property type="evidence" value="ECO:0007669"/>
    <property type="project" value="InterPro"/>
</dbReference>
<evidence type="ECO:0000256" key="3">
    <source>
        <dbReference type="ARBA" id="ARBA00022723"/>
    </source>
</evidence>
<dbReference type="AlphaFoldDB" id="A0A1D8D306"/>
<dbReference type="RefSeq" id="WP_069809029.1">
    <property type="nucleotide sequence ID" value="NZ_CP017305.1"/>
</dbReference>